<feature type="compositionally biased region" description="Polar residues" evidence="1">
    <location>
        <begin position="206"/>
        <end position="223"/>
    </location>
</feature>
<dbReference type="EMBL" id="CP143816">
    <property type="protein sequence ID" value="WVO24527.1"/>
    <property type="molecule type" value="Genomic_DNA"/>
</dbReference>
<dbReference type="GeneID" id="89992664"/>
<sequence>MPAPLFSPSGPSLSVIYAIVEVQKEIASIDQIERKERKIEEEEDKAKGFVGLSDILLAFVVSPDNHQIITEKEDDGPGILANETPVSTQLTVTEHNDETVVSEGQFPLSEKTIVDSPPHKLSDLPHLSDLHFPHRLLSPSVLRLTTIMLSKNSHSSQPEPIKRTASHKSAANAVNLSHFPLKLSQATQDSLDDNSSWKRPPVERIGNSSKTSYPAVSSTSNSRRPPPLIIPFQRSGSVDSDISPSWIINFFDLQTFSYHHQRECDQESSLSRYSQSLLLPSRP</sequence>
<dbReference type="RefSeq" id="XP_064723766.1">
    <property type="nucleotide sequence ID" value="XM_064867694.1"/>
</dbReference>
<protein>
    <submittedName>
        <fullName evidence="2">Uncharacterized protein</fullName>
    </submittedName>
</protein>
<accession>A0ABZ2B4J0</accession>
<name>A0ABZ2B4J0_9TREE</name>
<evidence type="ECO:0000313" key="2">
    <source>
        <dbReference type="EMBL" id="WVO24527.1"/>
    </source>
</evidence>
<gene>
    <name evidence="2" type="ORF">IAS62_005895</name>
</gene>
<evidence type="ECO:0000313" key="3">
    <source>
        <dbReference type="Proteomes" id="UP001432216"/>
    </source>
</evidence>
<dbReference type="Proteomes" id="UP001432216">
    <property type="component" value="Chromosome 11"/>
</dbReference>
<organism evidence="2 3">
    <name type="scientific">Cryptococcus decagattii</name>
    <dbReference type="NCBI Taxonomy" id="1859122"/>
    <lineage>
        <taxon>Eukaryota</taxon>
        <taxon>Fungi</taxon>
        <taxon>Dikarya</taxon>
        <taxon>Basidiomycota</taxon>
        <taxon>Agaricomycotina</taxon>
        <taxon>Tremellomycetes</taxon>
        <taxon>Tremellales</taxon>
        <taxon>Cryptococcaceae</taxon>
        <taxon>Cryptococcus</taxon>
        <taxon>Cryptococcus gattii species complex</taxon>
    </lineage>
</organism>
<proteinExistence type="predicted"/>
<evidence type="ECO:0000256" key="1">
    <source>
        <dbReference type="SAM" id="MobiDB-lite"/>
    </source>
</evidence>
<reference evidence="2 3" key="1">
    <citation type="submission" date="2024-01" db="EMBL/GenBank/DDBJ databases">
        <title>Comparative genomics of Cryptococcus and Kwoniella reveals pathogenesis evolution and contrasting modes of karyotype evolution via chromosome fusion or intercentromeric recombination.</title>
        <authorList>
            <person name="Coelho M.A."/>
            <person name="David-Palma M."/>
            <person name="Shea T."/>
            <person name="Bowers K."/>
            <person name="McGinley-Smith S."/>
            <person name="Mohammad A.W."/>
            <person name="Gnirke A."/>
            <person name="Yurkov A.M."/>
            <person name="Nowrousian M."/>
            <person name="Sun S."/>
            <person name="Cuomo C.A."/>
            <person name="Heitman J."/>
        </authorList>
    </citation>
    <scope>NUCLEOTIDE SEQUENCE [LARGE SCALE GENOMIC DNA]</scope>
    <source>
        <strain evidence="2 3">7685027</strain>
    </source>
</reference>
<feature type="region of interest" description="Disordered" evidence="1">
    <location>
        <begin position="187"/>
        <end position="234"/>
    </location>
</feature>
<keyword evidence="3" id="KW-1185">Reference proteome</keyword>